<keyword evidence="5" id="KW-1185">Reference proteome</keyword>
<feature type="domain" description="Peptidase S33 tripeptidyl aminopeptidase-like C-terminal" evidence="3">
    <location>
        <begin position="398"/>
        <end position="485"/>
    </location>
</feature>
<dbReference type="PANTHER" id="PTHR43798:SF27">
    <property type="entry name" value="HYDROLASE ALPHA_BETA HYDROLASE FOLD FAMILY"/>
    <property type="match status" value="1"/>
</dbReference>
<dbReference type="PANTHER" id="PTHR43798">
    <property type="entry name" value="MONOACYLGLYCEROL LIPASE"/>
    <property type="match status" value="1"/>
</dbReference>
<feature type="domain" description="AB hydrolase-1" evidence="2">
    <location>
        <begin position="89"/>
        <end position="229"/>
    </location>
</feature>
<dbReference type="InterPro" id="IPR000073">
    <property type="entry name" value="AB_hydrolase_1"/>
</dbReference>
<sequence>MRISKRAGSLAAAFAVVAGGVAVTAPAGHAEKALQAPQEGAADCAPVSGAVCGTVRVPLVRERPGMGSTSVAYALIRHRDASGPAKGTVAINPGGPGDSAIAAAPQYVQMFGGLLRDHDVLLVDPRGVNRSDPVQCGALGALPATRDGFVRAVGECGRTLGTRARGYTSAEIADDIDAVRDRLGIERLDLLGESYGTYLMTVYAQRHPGRVRSMVLSSAYPLDFDMWARPNARAARRALRLVCERSAGACDGDQVTRDIARLAQRVRVRPIAYTLEDRQRRLDDTALASIVFGLAKTAPAGIGDVPAMVRSALHGDNTPLIEAARKVAPLSGSALRQDEERPFNPEQAAVVMCNDYPTAWNREAPVATRLEQFSTGLAALPERAYWPFGKRAWTSVSYSWGNACVRWPDRHGPVQPTGGPFPDVPVLVVSGDLDANTPTEQGRQAARRFRRSTVVEVPNVGHVAEHEPSGCAAGIESAFIRDLRVGDTSCLADIPPAPVA</sequence>
<dbReference type="Pfam" id="PF00561">
    <property type="entry name" value="Abhydrolase_1"/>
    <property type="match status" value="1"/>
</dbReference>
<dbReference type="GO" id="GO:0016787">
    <property type="term" value="F:hydrolase activity"/>
    <property type="evidence" value="ECO:0007669"/>
    <property type="project" value="UniProtKB-KW"/>
</dbReference>
<dbReference type="SUPFAM" id="SSF53474">
    <property type="entry name" value="alpha/beta-Hydrolases"/>
    <property type="match status" value="1"/>
</dbReference>
<reference evidence="4 5" key="1">
    <citation type="submission" date="2019-03" db="EMBL/GenBank/DDBJ databases">
        <title>Draft genome sequences of novel Actinobacteria.</title>
        <authorList>
            <person name="Sahin N."/>
            <person name="Ay H."/>
            <person name="Saygin H."/>
        </authorList>
    </citation>
    <scope>NUCLEOTIDE SEQUENCE [LARGE SCALE GENOMIC DNA]</scope>
    <source>
        <strain evidence="4 5">DSM 45941</strain>
    </source>
</reference>
<dbReference type="Proteomes" id="UP000295578">
    <property type="component" value="Unassembled WGS sequence"/>
</dbReference>
<dbReference type="Pfam" id="PF08386">
    <property type="entry name" value="Abhydrolase_4"/>
    <property type="match status" value="1"/>
</dbReference>
<dbReference type="OrthoDB" id="9796770at2"/>
<evidence type="ECO:0000259" key="3">
    <source>
        <dbReference type="Pfam" id="PF08386"/>
    </source>
</evidence>
<dbReference type="InterPro" id="IPR050266">
    <property type="entry name" value="AB_hydrolase_sf"/>
</dbReference>
<comment type="caution">
    <text evidence="4">The sequence shown here is derived from an EMBL/GenBank/DDBJ whole genome shotgun (WGS) entry which is preliminary data.</text>
</comment>
<accession>A0A4R5AL86</accession>
<feature type="chain" id="PRO_5039121027" evidence="1">
    <location>
        <begin position="19"/>
        <end position="500"/>
    </location>
</feature>
<dbReference type="GO" id="GO:0016020">
    <property type="term" value="C:membrane"/>
    <property type="evidence" value="ECO:0007669"/>
    <property type="project" value="TreeGrafter"/>
</dbReference>
<name>A0A4R5AL86_9ACTN</name>
<evidence type="ECO:0000313" key="5">
    <source>
        <dbReference type="Proteomes" id="UP000295578"/>
    </source>
</evidence>
<feature type="signal peptide" evidence="1">
    <location>
        <begin position="1"/>
        <end position="18"/>
    </location>
</feature>
<gene>
    <name evidence="4" type="ORF">E1293_31350</name>
</gene>
<proteinExistence type="predicted"/>
<keyword evidence="4" id="KW-0378">Hydrolase</keyword>
<dbReference type="RefSeq" id="WP_132201102.1">
    <property type="nucleotide sequence ID" value="NZ_SMKY01000188.1"/>
</dbReference>
<dbReference type="Gene3D" id="3.40.50.1820">
    <property type="entry name" value="alpha/beta hydrolase"/>
    <property type="match status" value="1"/>
</dbReference>
<organism evidence="4 5">
    <name type="scientific">Actinomadura darangshiensis</name>
    <dbReference type="NCBI Taxonomy" id="705336"/>
    <lineage>
        <taxon>Bacteria</taxon>
        <taxon>Bacillati</taxon>
        <taxon>Actinomycetota</taxon>
        <taxon>Actinomycetes</taxon>
        <taxon>Streptosporangiales</taxon>
        <taxon>Thermomonosporaceae</taxon>
        <taxon>Actinomadura</taxon>
    </lineage>
</organism>
<dbReference type="EMBL" id="SMKY01000188">
    <property type="protein sequence ID" value="TDD73451.1"/>
    <property type="molecule type" value="Genomic_DNA"/>
</dbReference>
<dbReference type="InterPro" id="IPR029058">
    <property type="entry name" value="AB_hydrolase_fold"/>
</dbReference>
<evidence type="ECO:0000256" key="1">
    <source>
        <dbReference type="SAM" id="SignalP"/>
    </source>
</evidence>
<evidence type="ECO:0000313" key="4">
    <source>
        <dbReference type="EMBL" id="TDD73451.1"/>
    </source>
</evidence>
<dbReference type="InterPro" id="IPR013595">
    <property type="entry name" value="Pept_S33_TAP-like_C"/>
</dbReference>
<dbReference type="AlphaFoldDB" id="A0A4R5AL86"/>
<keyword evidence="1" id="KW-0732">Signal</keyword>
<evidence type="ECO:0000259" key="2">
    <source>
        <dbReference type="Pfam" id="PF00561"/>
    </source>
</evidence>
<protein>
    <submittedName>
        <fullName evidence="4">Alpha/beta fold hydrolase</fullName>
    </submittedName>
</protein>